<dbReference type="SMART" id="SM00194">
    <property type="entry name" value="PTPc"/>
    <property type="match status" value="1"/>
</dbReference>
<dbReference type="Pfam" id="PF00581">
    <property type="entry name" value="Rhodanese"/>
    <property type="match status" value="1"/>
</dbReference>
<evidence type="ECO:0000256" key="3">
    <source>
        <dbReference type="SAM" id="MobiDB-lite"/>
    </source>
</evidence>
<dbReference type="InterPro" id="IPR050348">
    <property type="entry name" value="Protein-Tyr_Phosphatase"/>
</dbReference>
<dbReference type="EC" id="3.1.3.48" evidence="2"/>
<dbReference type="SUPFAM" id="SSF52799">
    <property type="entry name" value="(Phosphotyrosine protein) phosphatases II"/>
    <property type="match status" value="1"/>
</dbReference>
<name>A0AAN6NR72_9PEZI</name>
<feature type="compositionally biased region" description="Polar residues" evidence="3">
    <location>
        <begin position="781"/>
        <end position="796"/>
    </location>
</feature>
<dbReference type="PROSITE" id="PS50056">
    <property type="entry name" value="TYR_PHOSPHATASE_2"/>
    <property type="match status" value="1"/>
</dbReference>
<dbReference type="EMBL" id="MU859172">
    <property type="protein sequence ID" value="KAK3950589.1"/>
    <property type="molecule type" value="Genomic_DNA"/>
</dbReference>
<dbReference type="FunFam" id="3.40.250.10:FF:000051">
    <property type="entry name" value="Protein tyrosine phosphatase (Pyp1), putative"/>
    <property type="match status" value="1"/>
</dbReference>
<evidence type="ECO:0000259" key="6">
    <source>
        <dbReference type="PROSITE" id="PS50206"/>
    </source>
</evidence>
<dbReference type="Pfam" id="PF00102">
    <property type="entry name" value="Y_phosphatase"/>
    <property type="match status" value="2"/>
</dbReference>
<dbReference type="PRINTS" id="PR00700">
    <property type="entry name" value="PRTYPHPHTASE"/>
</dbReference>
<feature type="domain" description="Rhodanese" evidence="6">
    <location>
        <begin position="369"/>
        <end position="485"/>
    </location>
</feature>
<dbReference type="Gene3D" id="3.90.190.10">
    <property type="entry name" value="Protein tyrosine phosphatase superfamily"/>
    <property type="match status" value="1"/>
</dbReference>
<dbReference type="InterPro" id="IPR029021">
    <property type="entry name" value="Prot-tyrosine_phosphatase-like"/>
</dbReference>
<dbReference type="SUPFAM" id="SSF52821">
    <property type="entry name" value="Rhodanese/Cell cycle control phosphatase"/>
    <property type="match status" value="1"/>
</dbReference>
<dbReference type="InterPro" id="IPR000387">
    <property type="entry name" value="Tyr_Pase_dom"/>
</dbReference>
<dbReference type="SMART" id="SM00404">
    <property type="entry name" value="PTPc_motif"/>
    <property type="match status" value="1"/>
</dbReference>
<feature type="compositionally biased region" description="Low complexity" evidence="3">
    <location>
        <begin position="742"/>
        <end position="755"/>
    </location>
</feature>
<feature type="region of interest" description="Disordered" evidence="3">
    <location>
        <begin position="30"/>
        <end position="106"/>
    </location>
</feature>
<proteinExistence type="inferred from homology"/>
<evidence type="ECO:0000256" key="2">
    <source>
        <dbReference type="ARBA" id="ARBA00013064"/>
    </source>
</evidence>
<feature type="domain" description="Tyrosine specific protein phosphatases" evidence="5">
    <location>
        <begin position="878"/>
        <end position="944"/>
    </location>
</feature>
<comment type="similarity">
    <text evidence="1">Belongs to the protein-tyrosine phosphatase family. Non-receptor class subfamily.</text>
</comment>
<dbReference type="GO" id="GO:0004725">
    <property type="term" value="F:protein tyrosine phosphatase activity"/>
    <property type="evidence" value="ECO:0007669"/>
    <property type="project" value="UniProtKB-EC"/>
</dbReference>
<dbReference type="PANTHER" id="PTHR19134">
    <property type="entry name" value="RECEPTOR-TYPE TYROSINE-PROTEIN PHOSPHATASE"/>
    <property type="match status" value="1"/>
</dbReference>
<dbReference type="CDD" id="cd01446">
    <property type="entry name" value="DSP_MapKP"/>
    <property type="match status" value="1"/>
</dbReference>
<evidence type="ECO:0000313" key="7">
    <source>
        <dbReference type="EMBL" id="KAK3950589.1"/>
    </source>
</evidence>
<dbReference type="InterPro" id="IPR016130">
    <property type="entry name" value="Tyr_Pase_AS"/>
</dbReference>
<dbReference type="PANTHER" id="PTHR19134:SF561">
    <property type="entry name" value="PROTEIN TYROSINE PHOSPHATASE 36E, ISOFORM A"/>
    <property type="match status" value="1"/>
</dbReference>
<dbReference type="CDD" id="cd18533">
    <property type="entry name" value="PTP_fungal"/>
    <property type="match status" value="1"/>
</dbReference>
<keyword evidence="8" id="KW-1185">Reference proteome</keyword>
<feature type="domain" description="Tyrosine-protein phosphatase" evidence="4">
    <location>
        <begin position="622"/>
        <end position="1081"/>
    </location>
</feature>
<feature type="region of interest" description="Disordered" evidence="3">
    <location>
        <begin position="245"/>
        <end position="272"/>
    </location>
</feature>
<dbReference type="InterPro" id="IPR003595">
    <property type="entry name" value="Tyr_Pase_cat"/>
</dbReference>
<reference evidence="7" key="1">
    <citation type="journal article" date="2023" name="Mol. Phylogenet. Evol.">
        <title>Genome-scale phylogeny and comparative genomics of the fungal order Sordariales.</title>
        <authorList>
            <person name="Hensen N."/>
            <person name="Bonometti L."/>
            <person name="Westerberg I."/>
            <person name="Brannstrom I.O."/>
            <person name="Guillou S."/>
            <person name="Cros-Aarteil S."/>
            <person name="Calhoun S."/>
            <person name="Haridas S."/>
            <person name="Kuo A."/>
            <person name="Mondo S."/>
            <person name="Pangilinan J."/>
            <person name="Riley R."/>
            <person name="LaButti K."/>
            <person name="Andreopoulos B."/>
            <person name="Lipzen A."/>
            <person name="Chen C."/>
            <person name="Yan M."/>
            <person name="Daum C."/>
            <person name="Ng V."/>
            <person name="Clum A."/>
            <person name="Steindorff A."/>
            <person name="Ohm R.A."/>
            <person name="Martin F."/>
            <person name="Silar P."/>
            <person name="Natvig D.O."/>
            <person name="Lalanne C."/>
            <person name="Gautier V."/>
            <person name="Ament-Velasquez S.L."/>
            <person name="Kruys A."/>
            <person name="Hutchinson M.I."/>
            <person name="Powell A.J."/>
            <person name="Barry K."/>
            <person name="Miller A.N."/>
            <person name="Grigoriev I.V."/>
            <person name="Debuchy R."/>
            <person name="Gladieux P."/>
            <person name="Hiltunen Thoren M."/>
            <person name="Johannesson H."/>
        </authorList>
    </citation>
    <scope>NUCLEOTIDE SEQUENCE</scope>
    <source>
        <strain evidence="7">CBS 626.80</strain>
    </source>
</reference>
<dbReference type="PROSITE" id="PS00383">
    <property type="entry name" value="TYR_PHOSPHATASE_1"/>
    <property type="match status" value="1"/>
</dbReference>
<dbReference type="Gene3D" id="3.40.250.10">
    <property type="entry name" value="Rhodanese-like domain"/>
    <property type="match status" value="1"/>
</dbReference>
<dbReference type="Proteomes" id="UP001303222">
    <property type="component" value="Unassembled WGS sequence"/>
</dbReference>
<dbReference type="AlphaFoldDB" id="A0AAN6NR72"/>
<organism evidence="7 8">
    <name type="scientific">Pseudoneurospora amorphoporcata</name>
    <dbReference type="NCBI Taxonomy" id="241081"/>
    <lineage>
        <taxon>Eukaryota</taxon>
        <taxon>Fungi</taxon>
        <taxon>Dikarya</taxon>
        <taxon>Ascomycota</taxon>
        <taxon>Pezizomycotina</taxon>
        <taxon>Sordariomycetes</taxon>
        <taxon>Sordariomycetidae</taxon>
        <taxon>Sordariales</taxon>
        <taxon>Sordariaceae</taxon>
        <taxon>Pseudoneurospora</taxon>
    </lineage>
</organism>
<dbReference type="PROSITE" id="PS50055">
    <property type="entry name" value="TYR_PHOSPHATASE_PTP"/>
    <property type="match status" value="1"/>
</dbReference>
<dbReference type="InterPro" id="IPR036873">
    <property type="entry name" value="Rhodanese-like_dom_sf"/>
</dbReference>
<reference evidence="7" key="2">
    <citation type="submission" date="2023-06" db="EMBL/GenBank/DDBJ databases">
        <authorList>
            <consortium name="Lawrence Berkeley National Laboratory"/>
            <person name="Mondo S.J."/>
            <person name="Hensen N."/>
            <person name="Bonometti L."/>
            <person name="Westerberg I."/>
            <person name="Brannstrom I.O."/>
            <person name="Guillou S."/>
            <person name="Cros-Aarteil S."/>
            <person name="Calhoun S."/>
            <person name="Haridas S."/>
            <person name="Kuo A."/>
            <person name="Pangilinan J."/>
            <person name="Riley R."/>
            <person name="Labutti K."/>
            <person name="Andreopoulos B."/>
            <person name="Lipzen A."/>
            <person name="Chen C."/>
            <person name="Yanf M."/>
            <person name="Daum C."/>
            <person name="Ng V."/>
            <person name="Clum A."/>
            <person name="Steindorff A."/>
            <person name="Ohm R."/>
            <person name="Martin F."/>
            <person name="Silar P."/>
            <person name="Natvig D."/>
            <person name="Lalanne C."/>
            <person name="Gautier V."/>
            <person name="Ament-Velasquez S.L."/>
            <person name="Kruys A."/>
            <person name="Hutchinson M.I."/>
            <person name="Powell A.J."/>
            <person name="Barry K."/>
            <person name="Miller A.N."/>
            <person name="Grigoriev I.V."/>
            <person name="Debuchy R."/>
            <person name="Gladieux P."/>
            <person name="Thoren M.H."/>
            <person name="Johannesson H."/>
        </authorList>
    </citation>
    <scope>NUCLEOTIDE SEQUENCE</scope>
    <source>
        <strain evidence="7">CBS 626.80</strain>
    </source>
</reference>
<feature type="compositionally biased region" description="Low complexity" evidence="3">
    <location>
        <begin position="33"/>
        <end position="47"/>
    </location>
</feature>
<sequence>MKRSREELFVAERRTRPRIFVANIAAMSPNQGTSTHSTTTTTTTTTTYLTMKTPGPHSRSNSQSYFTHKPTGTPLASPRIYSVGQPYPPRLSPGTSAQQHEARTPSPNYFGLSVDHAADPLESAVLPSENWSSPSSSVKSFAAAIPKPLPLDANPDFEAFRKQIDANLGRSSFSLSGSHFNITMGPRTPGPSTPFGFKRPEPPKRHNLSLGAEPTGGHLPRLSGLGLHGPLPNLKFNKDVHNLKQSGDNDSIHDSAYISGDSKRSSQASLNAPSFSLNAPSFFNMGRQESPAQIDPPFGTPVEWGKSAHSISRVDDRHPRLSMSSTKAEPPMQQRRADTAPPNPKAAANSDGPAMIDPARLRDMMEQGDDSELLLLDIRVSPQYALSRVKGSLNLCIPTTLLKRATFNLQKLQQTFSANQDQDKFSNWRHAKYLVVYDASSSDRRDAMGAINMIKKFTNEGFSGTANILRGGFKAFAETYPDLIDRGSSATTTPALSLGQGAAGPGGANIPPVIGGVMLPNTGNGPNPFFNNIRQNQDLVDGVGQMDVGLPQDLDKETLPKWLREAADSGDHGKKVSEKFLRIELREQSRMRDAYSVFTPGANADPKRNGKVQLSGIEKGGKNRYKDILPFEHARVRLQGRRDGECDYVNASHIQASRSNKRYIASQGPLPATFEDFWSVIWDQDVRVIVMLTAESEGGQLKCHPYWKGKDFGPIKLRVLSEKKVSLDIDKHRQGSQAGVPSTSDSASSTTNVSSGDATQGAFPWNPAQAGRAETGRRRANTTTTQPNLDGTQQPPAASAETPYVIIRKFALSHAAHPFLPMREITQLHYPSWPDFGAPAQPSHLLALVELANVMQRAAPALESSGAGPSDEMQVDVKNFTNRLKRGDSLPLDPNDAPEPNDHARPMLVHCSAGCGRTGAFCTVDSVIDMLKRQRMRKAEKADRRIDNRFGGRRVSENEAEVDGVMDGVKPSKRQATECIRDSDDDISMGGHKLQFNHGPGGLGGMKNLDESKGFDFSAPLPASTETKEESKHDEGIDTTWLDDDTLDLIAKTVEDFRGQRLSMVQSLRQFVLCYETVIEWIWRLEERSHTSTAGGASGRRGSSRVRSGSLAM</sequence>
<evidence type="ECO:0000313" key="8">
    <source>
        <dbReference type="Proteomes" id="UP001303222"/>
    </source>
</evidence>
<dbReference type="InterPro" id="IPR000242">
    <property type="entry name" value="PTP_cat"/>
</dbReference>
<gene>
    <name evidence="7" type="ORF">QBC32DRAFT_11845</name>
</gene>
<comment type="caution">
    <text evidence="7">The sequence shown here is derived from an EMBL/GenBank/DDBJ whole genome shotgun (WGS) entry which is preliminary data.</text>
</comment>
<dbReference type="SMART" id="SM00450">
    <property type="entry name" value="RHOD"/>
    <property type="match status" value="1"/>
</dbReference>
<dbReference type="InterPro" id="IPR001763">
    <property type="entry name" value="Rhodanese-like_dom"/>
</dbReference>
<feature type="region of interest" description="Disordered" evidence="3">
    <location>
        <begin position="1092"/>
        <end position="1113"/>
    </location>
</feature>
<evidence type="ECO:0000259" key="5">
    <source>
        <dbReference type="PROSITE" id="PS50056"/>
    </source>
</evidence>
<feature type="region of interest" description="Disordered" evidence="3">
    <location>
        <begin position="730"/>
        <end position="799"/>
    </location>
</feature>
<feature type="region of interest" description="Disordered" evidence="3">
    <location>
        <begin position="286"/>
        <end position="354"/>
    </location>
</feature>
<protein>
    <recommendedName>
        <fullName evidence="2">protein-tyrosine-phosphatase</fullName>
        <ecNumber evidence="2">3.1.3.48</ecNumber>
    </recommendedName>
</protein>
<evidence type="ECO:0000259" key="4">
    <source>
        <dbReference type="PROSITE" id="PS50055"/>
    </source>
</evidence>
<evidence type="ECO:0000256" key="1">
    <source>
        <dbReference type="ARBA" id="ARBA00009649"/>
    </source>
</evidence>
<accession>A0AAN6NR72</accession>
<dbReference type="PROSITE" id="PS50206">
    <property type="entry name" value="RHODANESE_3"/>
    <property type="match status" value="1"/>
</dbReference>